<evidence type="ECO:0000313" key="3">
    <source>
        <dbReference type="Proteomes" id="UP000078559"/>
    </source>
</evidence>
<feature type="compositionally biased region" description="Basic and acidic residues" evidence="1">
    <location>
        <begin position="218"/>
        <end position="241"/>
    </location>
</feature>
<accession>A0A194W8U4</accession>
<dbReference type="Proteomes" id="UP000078559">
    <property type="component" value="Chromosome 9"/>
</dbReference>
<sequence length="251" mass="27446">MDHGLSFGQSGNNITLINYLHSVIMFPENVKASDTPLYLAFAKDRRLLREVWGNADDTKTVTIVALDLEKSTRDPGGLETSPNLDSQANPRVKVTSVYSIELFVRRAERAVGPVTINVPPFKARVPPTAAPEAALAPAAAPTPGTPPWLLDTATPITQNDNRRKSWSSSTIANNPNLIPVNPTRDRLSRKRKMGDRDEDDESSGVCNGSLKRSFSSDIVHEVLQKQQGLREEKPVGREKGKASQKQPGGPF</sequence>
<dbReference type="SMR" id="A0A194W8U4"/>
<feature type="region of interest" description="Disordered" evidence="1">
    <location>
        <begin position="158"/>
        <end position="251"/>
    </location>
</feature>
<dbReference type="OrthoDB" id="5240323at2759"/>
<protein>
    <submittedName>
        <fullName evidence="2">Uncharacterized protein</fullName>
    </submittedName>
</protein>
<dbReference type="EMBL" id="CM003106">
    <property type="protein sequence ID" value="KUI72884.1"/>
    <property type="molecule type" value="Genomic_DNA"/>
</dbReference>
<feature type="compositionally biased region" description="Polar residues" evidence="1">
    <location>
        <begin position="166"/>
        <end position="176"/>
    </location>
</feature>
<keyword evidence="3" id="KW-1185">Reference proteome</keyword>
<dbReference type="AlphaFoldDB" id="A0A194W8U4"/>
<name>A0A194W8U4_CYTMA</name>
<reference evidence="2" key="1">
    <citation type="submission" date="2014-12" db="EMBL/GenBank/DDBJ databases">
        <title>Genome Sequence of Valsa Canker Pathogens Uncovers a Specific Adaption of Colonization on Woody Bark.</title>
        <authorList>
            <person name="Yin Z."/>
            <person name="Liu H."/>
            <person name="Gao X."/>
            <person name="Li Z."/>
            <person name="Song N."/>
            <person name="Ke X."/>
            <person name="Dai Q."/>
            <person name="Wu Y."/>
            <person name="Sun Y."/>
            <person name="Xu J.-R."/>
            <person name="Kang Z.K."/>
            <person name="Wang L."/>
            <person name="Huang L."/>
        </authorList>
    </citation>
    <scope>NUCLEOTIDE SEQUENCE [LARGE SCALE GENOMIC DNA]</scope>
    <source>
        <strain evidence="2">03-8</strain>
    </source>
</reference>
<proteinExistence type="predicted"/>
<gene>
    <name evidence="2" type="ORF">VM1G_08559</name>
</gene>
<organism evidence="2 3">
    <name type="scientific">Cytospora mali</name>
    <name type="common">Apple Valsa canker fungus</name>
    <name type="synonym">Valsa mali</name>
    <dbReference type="NCBI Taxonomy" id="578113"/>
    <lineage>
        <taxon>Eukaryota</taxon>
        <taxon>Fungi</taxon>
        <taxon>Dikarya</taxon>
        <taxon>Ascomycota</taxon>
        <taxon>Pezizomycotina</taxon>
        <taxon>Sordariomycetes</taxon>
        <taxon>Sordariomycetidae</taxon>
        <taxon>Diaporthales</taxon>
        <taxon>Cytosporaceae</taxon>
        <taxon>Cytospora</taxon>
    </lineage>
</organism>
<feature type="compositionally biased region" description="Polar residues" evidence="1">
    <location>
        <begin position="204"/>
        <end position="216"/>
    </location>
</feature>
<evidence type="ECO:0000256" key="1">
    <source>
        <dbReference type="SAM" id="MobiDB-lite"/>
    </source>
</evidence>
<evidence type="ECO:0000313" key="2">
    <source>
        <dbReference type="EMBL" id="KUI72884.1"/>
    </source>
</evidence>